<keyword evidence="3" id="KW-1185">Reference proteome</keyword>
<reference evidence="2" key="2">
    <citation type="submission" date="2018-04" db="EMBL/GenBank/DDBJ databases">
        <title>OnivRS2 (Oryza nivara Reference Sequence Version 2).</title>
        <authorList>
            <person name="Zhang J."/>
            <person name="Kudrna D."/>
            <person name="Lee S."/>
            <person name="Talag J."/>
            <person name="Rajasekar S."/>
            <person name="Welchert J."/>
            <person name="Hsing Y.-I."/>
            <person name="Wing R.A."/>
        </authorList>
    </citation>
    <scope>NUCLEOTIDE SEQUENCE [LARGE SCALE GENOMIC DNA]</scope>
    <source>
        <strain evidence="2">SL10</strain>
    </source>
</reference>
<evidence type="ECO:0000256" key="1">
    <source>
        <dbReference type="SAM" id="MobiDB-lite"/>
    </source>
</evidence>
<feature type="compositionally biased region" description="Acidic residues" evidence="1">
    <location>
        <begin position="51"/>
        <end position="72"/>
    </location>
</feature>
<evidence type="ECO:0000313" key="2">
    <source>
        <dbReference type="EnsemblPlants" id="ONIVA02G23320.1"/>
    </source>
</evidence>
<sequence>MTTTQPPMQLVSNAPRASSSPLLGPTAAGPWRRPHSSFRQPHSSSSRREYEDEDFDPTAEEYLQEQAEYEDF</sequence>
<evidence type="ECO:0000313" key="3">
    <source>
        <dbReference type="Proteomes" id="UP000006591"/>
    </source>
</evidence>
<dbReference type="AlphaFoldDB" id="A0A0E0G8I8"/>
<name>A0A0E0G8I8_ORYNI</name>
<proteinExistence type="predicted"/>
<dbReference type="Gramene" id="ONIVA02G23320.1">
    <property type="protein sequence ID" value="ONIVA02G23320.1"/>
    <property type="gene ID" value="ONIVA02G23320"/>
</dbReference>
<accession>A0A0E0G8I8</accession>
<dbReference type="EnsemblPlants" id="ONIVA02G23320.1">
    <property type="protein sequence ID" value="ONIVA02G23320.1"/>
    <property type="gene ID" value="ONIVA02G23320"/>
</dbReference>
<dbReference type="Proteomes" id="UP000006591">
    <property type="component" value="Chromosome 2"/>
</dbReference>
<feature type="compositionally biased region" description="Polar residues" evidence="1">
    <location>
        <begin position="1"/>
        <end position="21"/>
    </location>
</feature>
<reference evidence="2" key="1">
    <citation type="submission" date="2015-04" db="UniProtKB">
        <authorList>
            <consortium name="EnsemblPlants"/>
        </authorList>
    </citation>
    <scope>IDENTIFICATION</scope>
    <source>
        <strain evidence="2">SL10</strain>
    </source>
</reference>
<organism evidence="2">
    <name type="scientific">Oryza nivara</name>
    <name type="common">Indian wild rice</name>
    <name type="synonym">Oryza sativa f. spontanea</name>
    <dbReference type="NCBI Taxonomy" id="4536"/>
    <lineage>
        <taxon>Eukaryota</taxon>
        <taxon>Viridiplantae</taxon>
        <taxon>Streptophyta</taxon>
        <taxon>Embryophyta</taxon>
        <taxon>Tracheophyta</taxon>
        <taxon>Spermatophyta</taxon>
        <taxon>Magnoliopsida</taxon>
        <taxon>Liliopsida</taxon>
        <taxon>Poales</taxon>
        <taxon>Poaceae</taxon>
        <taxon>BOP clade</taxon>
        <taxon>Oryzoideae</taxon>
        <taxon>Oryzeae</taxon>
        <taxon>Oryzinae</taxon>
        <taxon>Oryza</taxon>
    </lineage>
</organism>
<feature type="region of interest" description="Disordered" evidence="1">
    <location>
        <begin position="1"/>
        <end position="72"/>
    </location>
</feature>
<dbReference type="HOGENOM" id="CLU_2726521_0_0_1"/>
<protein>
    <submittedName>
        <fullName evidence="2">Uncharacterized protein</fullName>
    </submittedName>
</protein>